<name>A0AAD5DJS4_9CHLO</name>
<feature type="compositionally biased region" description="Gly residues" evidence="7">
    <location>
        <begin position="757"/>
        <end position="771"/>
    </location>
</feature>
<evidence type="ECO:0000256" key="7">
    <source>
        <dbReference type="SAM" id="MobiDB-lite"/>
    </source>
</evidence>
<feature type="transmembrane region" description="Helical" evidence="8">
    <location>
        <begin position="242"/>
        <end position="262"/>
    </location>
</feature>
<dbReference type="AlphaFoldDB" id="A0AAD5DJS4"/>
<evidence type="ECO:0000313" key="10">
    <source>
        <dbReference type="EMBL" id="KAI7838947.1"/>
    </source>
</evidence>
<dbReference type="SUPFAM" id="SSF51126">
    <property type="entry name" value="Pectin lyase-like"/>
    <property type="match status" value="1"/>
</dbReference>
<evidence type="ECO:0000256" key="4">
    <source>
        <dbReference type="ARBA" id="ARBA00022692"/>
    </source>
</evidence>
<dbReference type="PANTHER" id="PTHR10778:SF13">
    <property type="entry name" value="ADENOSINE 3'-PHOSPHO 5'-PHOSPHOSULFATE TRANSPORTER 1"/>
    <property type="match status" value="1"/>
</dbReference>
<dbReference type="GO" id="GO:0000139">
    <property type="term" value="C:Golgi membrane"/>
    <property type="evidence" value="ECO:0007669"/>
    <property type="project" value="TreeGrafter"/>
</dbReference>
<dbReference type="InterPro" id="IPR024535">
    <property type="entry name" value="RHGA/B-epi-like_pectate_lyase"/>
</dbReference>
<feature type="transmembrane region" description="Helical" evidence="8">
    <location>
        <begin position="104"/>
        <end position="127"/>
    </location>
</feature>
<dbReference type="Proteomes" id="UP001205105">
    <property type="component" value="Unassembled WGS sequence"/>
</dbReference>
<dbReference type="PANTHER" id="PTHR10778">
    <property type="entry name" value="SOLUTE CARRIER FAMILY 35 MEMBER B"/>
    <property type="match status" value="1"/>
</dbReference>
<proteinExistence type="inferred from homology"/>
<keyword evidence="6 8" id="KW-0472">Membrane</keyword>
<dbReference type="InterPro" id="IPR013657">
    <property type="entry name" value="SCL35B1-4/HUT1"/>
</dbReference>
<feature type="region of interest" description="Disordered" evidence="7">
    <location>
        <begin position="419"/>
        <end position="468"/>
    </location>
</feature>
<evidence type="ECO:0000256" key="1">
    <source>
        <dbReference type="ARBA" id="ARBA00004141"/>
    </source>
</evidence>
<sequence>MTLGFGPAGAQERFRHSLLVILVNRLVTVAVAAAALALAGKSLRPAAPLALFAVPSAANVLGSASQYEALKYVSFPLQALAKCAKTVPVMVWGLLLGGRRYDSIDYICALTVTFGCALFVLTGSIVAPQLQAVGSIASAAAASKLDLLAAGGLESSSSGGGAGGGPGAHPWLLYGLLLLGAFLLFDGLTSTTQDKLFAQYDMHSCNQLLWVSAWSAGISFALLLVSGQLGPALSFVSRHPSALGYILMLSAVSTAVQLFIFYTIQQYGALHFALIMTLRQFLSIVLSCLVFAHELSAAQWIGTALVIGGLVARGMHRGGLDRTSAKTKQSPVKAGFPAGGPRGQKLPMSTIPVIETDGQGDEEAPLLADDEKQGHGGGTTTGRHIVQLQASAGPPGGQYESDDSDLTDLEEGLLGDDALLLLSPPPMAPGPEAALLAPAPPSPPPPAPLSPPPNPPASPPPPPRVVTQPVRNVTADPVQPYPGRLLPADRALDWTLASYREGRWSVPTPAITYNVKAFGAKGDGQTDDTAALQRVIDAANRAPGVVFFPPGSYLLNRPITITRGRVVLRGAGADKTFITITRALGDVFPGTWKEGGESKWNSGGGFINFVGARQRSDNGATLLASISGPVAIGSNIIPVKSTARLKAGQRVRIYINDRSTWGTRRRRQLLAQQESGSSSQPEVPGWVASDPVWQVALAAAAAGMSEHMPSGSGAASAEADESYLAAAAETADLWANFTASGGSLLPGWSSQSDGGTPTAGGGSSTSGGGSTGAAINVRSLDLSTADDESSYEDSPLPDPPAYDGSDGRGDALHRSAVAAANYSGSSSGWDELGAEEAAGVGSLGRGSGGRRLKESYFSGPAAGTILSWMYGEGLVDIGSDENGVVDTDEIVMSATHSLMEEHHNARGRNAIQIAYAANVWVRGVRIINADSGIFLSWVHRSSITDVLLGVSASRVSPNHRNALNGHHGIALNQAQAVLVRRVAVTAPFIHDLTVSSSSSMNVFVDCAGFNLNLDHHRTAPFSNLFTNLNHGYGTRAWASGGRSDRGAHSGRNNVYWGIRAASGHALVMPTCDFGPYLNFVGNYAGLPCNKFGWLVAPLGGKPASMYEAQRRKFGRAAAG</sequence>
<feature type="domain" description="Rhamnogalacturonase A/B/Epimerase-like pectate lyase" evidence="9">
    <location>
        <begin position="514"/>
        <end position="582"/>
    </location>
</feature>
<comment type="subcellular location">
    <subcellularLocation>
        <location evidence="1">Membrane</location>
        <topology evidence="1">Multi-pass membrane protein</topology>
    </subcellularLocation>
</comment>
<dbReference type="EMBL" id="JADXDR010000112">
    <property type="protein sequence ID" value="KAI7838947.1"/>
    <property type="molecule type" value="Genomic_DNA"/>
</dbReference>
<feature type="transmembrane region" description="Helical" evidence="8">
    <location>
        <begin position="18"/>
        <end position="39"/>
    </location>
</feature>
<feature type="transmembrane region" description="Helical" evidence="8">
    <location>
        <begin position="171"/>
        <end position="188"/>
    </location>
</feature>
<feature type="compositionally biased region" description="Pro residues" evidence="7">
    <location>
        <begin position="438"/>
        <end position="464"/>
    </location>
</feature>
<dbReference type="GO" id="GO:0005789">
    <property type="term" value="C:endoplasmic reticulum membrane"/>
    <property type="evidence" value="ECO:0007669"/>
    <property type="project" value="TreeGrafter"/>
</dbReference>
<dbReference type="InterPro" id="IPR012334">
    <property type="entry name" value="Pectin_lyas_fold"/>
</dbReference>
<dbReference type="Pfam" id="PF08449">
    <property type="entry name" value="UAA"/>
    <property type="match status" value="1"/>
</dbReference>
<gene>
    <name evidence="10" type="ORF">COHA_007306</name>
</gene>
<evidence type="ECO:0000256" key="6">
    <source>
        <dbReference type="ARBA" id="ARBA00023136"/>
    </source>
</evidence>
<dbReference type="Pfam" id="PF12708">
    <property type="entry name" value="Pect-lyase_RHGA_epim"/>
    <property type="match status" value="1"/>
</dbReference>
<keyword evidence="11" id="KW-1185">Reference proteome</keyword>
<evidence type="ECO:0000313" key="11">
    <source>
        <dbReference type="Proteomes" id="UP001205105"/>
    </source>
</evidence>
<keyword evidence="3" id="KW-0813">Transport</keyword>
<evidence type="ECO:0000256" key="8">
    <source>
        <dbReference type="SAM" id="Phobius"/>
    </source>
</evidence>
<evidence type="ECO:0000256" key="3">
    <source>
        <dbReference type="ARBA" id="ARBA00022448"/>
    </source>
</evidence>
<protein>
    <recommendedName>
        <fullName evidence="9">Rhamnogalacturonase A/B/Epimerase-like pectate lyase domain-containing protein</fullName>
    </recommendedName>
</protein>
<evidence type="ECO:0000256" key="5">
    <source>
        <dbReference type="ARBA" id="ARBA00022989"/>
    </source>
</evidence>
<keyword evidence="5 8" id="KW-1133">Transmembrane helix</keyword>
<comment type="similarity">
    <text evidence="2">Belongs to the nucleotide-sugar transporter family. UDP-galactose:UMP antiporter (TC 2.A.7.11) subfamily.</text>
</comment>
<feature type="region of interest" description="Disordered" evidence="7">
    <location>
        <begin position="320"/>
        <end position="347"/>
    </location>
</feature>
<accession>A0AAD5DJS4</accession>
<dbReference type="InterPro" id="IPR011050">
    <property type="entry name" value="Pectin_lyase_fold/virulence"/>
</dbReference>
<feature type="region of interest" description="Disordered" evidence="7">
    <location>
        <begin position="746"/>
        <end position="810"/>
    </location>
</feature>
<feature type="transmembrane region" description="Helical" evidence="8">
    <location>
        <begin position="208"/>
        <end position="230"/>
    </location>
</feature>
<evidence type="ECO:0000259" key="9">
    <source>
        <dbReference type="Pfam" id="PF12708"/>
    </source>
</evidence>
<reference evidence="10" key="1">
    <citation type="submission" date="2020-11" db="EMBL/GenBank/DDBJ databases">
        <title>Chlorella ohadii genome sequencing and assembly.</title>
        <authorList>
            <person name="Murik O."/>
            <person name="Treves H."/>
            <person name="Kedem I."/>
            <person name="Shotland Y."/>
            <person name="Kaplan A."/>
        </authorList>
    </citation>
    <scope>NUCLEOTIDE SEQUENCE</scope>
    <source>
        <strain evidence="10">1</strain>
    </source>
</reference>
<comment type="caution">
    <text evidence="10">The sequence shown here is derived from an EMBL/GenBank/DDBJ whole genome shotgun (WGS) entry which is preliminary data.</text>
</comment>
<dbReference type="Gene3D" id="2.160.20.10">
    <property type="entry name" value="Single-stranded right-handed beta-helix, Pectin lyase-like"/>
    <property type="match status" value="1"/>
</dbReference>
<organism evidence="10 11">
    <name type="scientific">Chlorella ohadii</name>
    <dbReference type="NCBI Taxonomy" id="2649997"/>
    <lineage>
        <taxon>Eukaryota</taxon>
        <taxon>Viridiplantae</taxon>
        <taxon>Chlorophyta</taxon>
        <taxon>core chlorophytes</taxon>
        <taxon>Trebouxiophyceae</taxon>
        <taxon>Chlorellales</taxon>
        <taxon>Chlorellaceae</taxon>
        <taxon>Chlorella clade</taxon>
        <taxon>Chlorella</taxon>
    </lineage>
</organism>
<keyword evidence="4 8" id="KW-0812">Transmembrane</keyword>
<evidence type="ECO:0000256" key="2">
    <source>
        <dbReference type="ARBA" id="ARBA00008349"/>
    </source>
</evidence>
<dbReference type="GO" id="GO:0046964">
    <property type="term" value="F:3'-phosphoadenosine 5'-phosphosulfate transmembrane transporter activity"/>
    <property type="evidence" value="ECO:0007669"/>
    <property type="project" value="TreeGrafter"/>
</dbReference>